<organism evidence="9 10">
    <name type="scientific">Candidatus Magasanikbacteria bacterium CG1_02_32_51</name>
    <dbReference type="NCBI Taxonomy" id="1805238"/>
    <lineage>
        <taxon>Bacteria</taxon>
        <taxon>Candidatus Magasanikiibacteriota</taxon>
    </lineage>
</organism>
<protein>
    <recommendedName>
        <fullName evidence="5 6">Large ribosomal subunit protein uL16</fullName>
    </recommendedName>
</protein>
<evidence type="ECO:0000313" key="10">
    <source>
        <dbReference type="Proteomes" id="UP000181941"/>
    </source>
</evidence>
<dbReference type="InterPro" id="IPR000114">
    <property type="entry name" value="Ribosomal_uL16_bact-type"/>
</dbReference>
<dbReference type="InterPro" id="IPR016180">
    <property type="entry name" value="Ribosomal_uL16_dom"/>
</dbReference>
<dbReference type="PROSITE" id="PS00586">
    <property type="entry name" value="RIBOSOMAL_L16_1"/>
    <property type="match status" value="1"/>
</dbReference>
<dbReference type="InterPro" id="IPR020798">
    <property type="entry name" value="Ribosomal_uL16_CS"/>
</dbReference>
<dbReference type="InterPro" id="IPR036920">
    <property type="entry name" value="Ribosomal_uL16_sf"/>
</dbReference>
<dbReference type="HAMAP" id="MF_01342">
    <property type="entry name" value="Ribosomal_uL16"/>
    <property type="match status" value="1"/>
</dbReference>
<dbReference type="GO" id="GO:0019843">
    <property type="term" value="F:rRNA binding"/>
    <property type="evidence" value="ECO:0007669"/>
    <property type="project" value="UniProtKB-UniRule"/>
</dbReference>
<comment type="function">
    <text evidence="6 8">Binds 23S rRNA and is also seen to make contacts with the A and possibly P site tRNAs.</text>
</comment>
<dbReference type="AlphaFoldDB" id="A0A1J4UAW3"/>
<dbReference type="PANTHER" id="PTHR12220:SF13">
    <property type="entry name" value="LARGE RIBOSOMAL SUBUNIT PROTEIN UL16M"/>
    <property type="match status" value="1"/>
</dbReference>
<gene>
    <name evidence="6" type="primary">rplP</name>
    <name evidence="9" type="ORF">AUJ23_00365</name>
</gene>
<evidence type="ECO:0000313" key="9">
    <source>
        <dbReference type="EMBL" id="OIO20427.1"/>
    </source>
</evidence>
<evidence type="ECO:0000256" key="2">
    <source>
        <dbReference type="ARBA" id="ARBA00022555"/>
    </source>
</evidence>
<sequence length="137" mass="15629">MLLPKKVKHRKWHKPRRRNKGVATRINTVAFGTFGLKSITHGWVTSRQIEASRRVLTRFVRRGGRIWIRIFPDRPMTKKGNEMPMGKGKGTPDHYVATVKPGTILFEMAGITEAQAREAIESATHKLPIKGMFVIKQ</sequence>
<dbReference type="NCBIfam" id="TIGR01164">
    <property type="entry name" value="rplP_bact"/>
    <property type="match status" value="1"/>
</dbReference>
<keyword evidence="4 6" id="KW-0687">Ribonucleoprotein</keyword>
<comment type="similarity">
    <text evidence="1 6 7">Belongs to the universal ribosomal protein uL16 family.</text>
</comment>
<keyword evidence="6 8" id="KW-0694">RNA-binding</keyword>
<evidence type="ECO:0000256" key="4">
    <source>
        <dbReference type="ARBA" id="ARBA00023274"/>
    </source>
</evidence>
<dbReference type="SUPFAM" id="SSF54686">
    <property type="entry name" value="Ribosomal protein L16p/L10e"/>
    <property type="match status" value="1"/>
</dbReference>
<evidence type="ECO:0000256" key="7">
    <source>
        <dbReference type="RuleBase" id="RU004413"/>
    </source>
</evidence>
<comment type="caution">
    <text evidence="9">The sequence shown here is derived from an EMBL/GenBank/DDBJ whole genome shotgun (WGS) entry which is preliminary data.</text>
</comment>
<dbReference type="GO" id="GO:0006412">
    <property type="term" value="P:translation"/>
    <property type="evidence" value="ECO:0007669"/>
    <property type="project" value="UniProtKB-UniRule"/>
</dbReference>
<dbReference type="PANTHER" id="PTHR12220">
    <property type="entry name" value="50S/60S RIBOSOMAL PROTEIN L16"/>
    <property type="match status" value="1"/>
</dbReference>
<comment type="subunit">
    <text evidence="6 8">Part of the 50S ribosomal subunit.</text>
</comment>
<evidence type="ECO:0000256" key="8">
    <source>
        <dbReference type="RuleBase" id="RU004414"/>
    </source>
</evidence>
<evidence type="ECO:0000256" key="6">
    <source>
        <dbReference type="HAMAP-Rule" id="MF_01342"/>
    </source>
</evidence>
<proteinExistence type="inferred from homology"/>
<accession>A0A1J4UAW3</accession>
<dbReference type="Pfam" id="PF00252">
    <property type="entry name" value="Ribosomal_L16"/>
    <property type="match status" value="1"/>
</dbReference>
<dbReference type="FunFam" id="3.90.1170.10:FF:000001">
    <property type="entry name" value="50S ribosomal protein L16"/>
    <property type="match status" value="1"/>
</dbReference>
<evidence type="ECO:0000256" key="5">
    <source>
        <dbReference type="ARBA" id="ARBA00035198"/>
    </source>
</evidence>
<dbReference type="CDD" id="cd01433">
    <property type="entry name" value="Ribosomal_L16_L10e"/>
    <property type="match status" value="1"/>
</dbReference>
<reference evidence="9 10" key="1">
    <citation type="journal article" date="2016" name="Environ. Microbiol.">
        <title>Genomic resolution of a cold subsurface aquifer community provides metabolic insights for novel microbes adapted to high CO concentrations.</title>
        <authorList>
            <person name="Probst A.J."/>
            <person name="Castelle C.J."/>
            <person name="Singh A."/>
            <person name="Brown C.T."/>
            <person name="Anantharaman K."/>
            <person name="Sharon I."/>
            <person name="Hug L.A."/>
            <person name="Burstein D."/>
            <person name="Emerson J.B."/>
            <person name="Thomas B.C."/>
            <person name="Banfield J.F."/>
        </authorList>
    </citation>
    <scope>NUCLEOTIDE SEQUENCE [LARGE SCALE GENOMIC DNA]</scope>
    <source>
        <strain evidence="9">CG1_02_32_51</strain>
    </source>
</reference>
<dbReference type="EMBL" id="MNVC01000005">
    <property type="protein sequence ID" value="OIO20427.1"/>
    <property type="molecule type" value="Genomic_DNA"/>
</dbReference>
<keyword evidence="2 6" id="KW-0820">tRNA-binding</keyword>
<dbReference type="GO" id="GO:0000049">
    <property type="term" value="F:tRNA binding"/>
    <property type="evidence" value="ECO:0007669"/>
    <property type="project" value="UniProtKB-KW"/>
</dbReference>
<dbReference type="Proteomes" id="UP000181941">
    <property type="component" value="Unassembled WGS sequence"/>
</dbReference>
<dbReference type="GO" id="GO:0022625">
    <property type="term" value="C:cytosolic large ribosomal subunit"/>
    <property type="evidence" value="ECO:0007669"/>
    <property type="project" value="TreeGrafter"/>
</dbReference>
<evidence type="ECO:0000256" key="3">
    <source>
        <dbReference type="ARBA" id="ARBA00022980"/>
    </source>
</evidence>
<keyword evidence="6 8" id="KW-0699">rRNA-binding</keyword>
<dbReference type="STRING" id="1805238.AUJ23_00365"/>
<dbReference type="GO" id="GO:0003735">
    <property type="term" value="F:structural constituent of ribosome"/>
    <property type="evidence" value="ECO:0007669"/>
    <property type="project" value="InterPro"/>
</dbReference>
<dbReference type="Gene3D" id="3.90.1170.10">
    <property type="entry name" value="Ribosomal protein L10e/L16"/>
    <property type="match status" value="1"/>
</dbReference>
<name>A0A1J4UAW3_9BACT</name>
<evidence type="ECO:0000256" key="1">
    <source>
        <dbReference type="ARBA" id="ARBA00008931"/>
    </source>
</evidence>
<dbReference type="PRINTS" id="PR00060">
    <property type="entry name" value="RIBOSOMALL16"/>
</dbReference>
<dbReference type="InterPro" id="IPR047873">
    <property type="entry name" value="Ribosomal_uL16"/>
</dbReference>
<keyword evidence="3 6" id="KW-0689">Ribosomal protein</keyword>